<protein>
    <submittedName>
        <fullName evidence="1">Uncharacterized protein</fullName>
    </submittedName>
</protein>
<organism evidence="1">
    <name type="scientific">Cucumis melo</name>
    <name type="common">Muskmelon</name>
    <dbReference type="NCBI Taxonomy" id="3656"/>
    <lineage>
        <taxon>Eukaryota</taxon>
        <taxon>Viridiplantae</taxon>
        <taxon>Streptophyta</taxon>
        <taxon>Embryophyta</taxon>
        <taxon>Tracheophyta</taxon>
        <taxon>Spermatophyta</taxon>
        <taxon>Magnoliopsida</taxon>
        <taxon>eudicotyledons</taxon>
        <taxon>Gunneridae</taxon>
        <taxon>Pentapetalae</taxon>
        <taxon>rosids</taxon>
        <taxon>fabids</taxon>
        <taxon>Cucurbitales</taxon>
        <taxon>Cucurbitaceae</taxon>
        <taxon>Benincaseae</taxon>
        <taxon>Cucumis</taxon>
    </lineage>
</organism>
<reference evidence="1" key="1">
    <citation type="submission" date="2023-03" db="UniProtKB">
        <authorList>
            <consortium name="EnsemblPlants"/>
        </authorList>
    </citation>
    <scope>IDENTIFICATION</scope>
</reference>
<dbReference type="Gramene" id="MELO3C031275.2.1">
    <property type="protein sequence ID" value="MELO3C031275.2.1"/>
    <property type="gene ID" value="MELO3C031275.2"/>
</dbReference>
<name>A0A9I9EB07_CUCME</name>
<dbReference type="AlphaFoldDB" id="A0A9I9EB07"/>
<accession>A0A9I9EB07</accession>
<proteinExistence type="predicted"/>
<sequence length="105" mass="12073">MIYEIFINYMTEILSLRLEITVCTLRSSFRCLIDCLSLLKLHYRLPVSLGLLMKSVNFESRQIQVQKNVVRRLHAIFRSKVAGSPEGCVTLEVLVGRDNEEVESV</sequence>
<dbReference type="EnsemblPlants" id="MELO3C031275.2.1">
    <property type="protein sequence ID" value="MELO3C031275.2.1"/>
    <property type="gene ID" value="MELO3C031275.2"/>
</dbReference>
<evidence type="ECO:0000313" key="1">
    <source>
        <dbReference type="EnsemblPlants" id="MELO3C031275.2.1"/>
    </source>
</evidence>